<evidence type="ECO:0000313" key="7">
    <source>
        <dbReference type="EMBL" id="CAH3169074.1"/>
    </source>
</evidence>
<evidence type="ECO:0000256" key="1">
    <source>
        <dbReference type="ARBA" id="ARBA00004173"/>
    </source>
</evidence>
<feature type="non-terminal residue" evidence="7">
    <location>
        <position position="121"/>
    </location>
</feature>
<gene>
    <name evidence="7" type="ORF">PLOB_00009565</name>
</gene>
<sequence>MSANYVRKMDLLRARIFGKLTRQVTPQSYKVVKHFARRPLGSEINSYYPPLKKFQTLLFRLRHFGFYYDEHLNFREEMAAKRKERGKGPPKKVHNPIFIYFFIIKQVKARGPRRRNKKPII</sequence>
<protein>
    <recommendedName>
        <fullName evidence="6">Small ribosomal subunit protein mS33</fullName>
    </recommendedName>
</protein>
<dbReference type="Pfam" id="PF08293">
    <property type="entry name" value="MRP-S33"/>
    <property type="match status" value="1"/>
</dbReference>
<evidence type="ECO:0000313" key="8">
    <source>
        <dbReference type="Proteomes" id="UP001159405"/>
    </source>
</evidence>
<dbReference type="PANTHER" id="PTHR13362:SF2">
    <property type="entry name" value="SMALL RIBOSOMAL SUBUNIT PROTEIN MS33"/>
    <property type="match status" value="1"/>
</dbReference>
<keyword evidence="5" id="KW-0687">Ribonucleoprotein</keyword>
<keyword evidence="8" id="KW-1185">Reference proteome</keyword>
<evidence type="ECO:0000256" key="5">
    <source>
        <dbReference type="ARBA" id="ARBA00023274"/>
    </source>
</evidence>
<evidence type="ECO:0000256" key="2">
    <source>
        <dbReference type="ARBA" id="ARBA00008970"/>
    </source>
</evidence>
<comment type="subcellular location">
    <subcellularLocation>
        <location evidence="1">Mitochondrion</location>
    </subcellularLocation>
</comment>
<dbReference type="Proteomes" id="UP001159405">
    <property type="component" value="Unassembled WGS sequence"/>
</dbReference>
<comment type="caution">
    <text evidence="7">The sequence shown here is derived from an EMBL/GenBank/DDBJ whole genome shotgun (WGS) entry which is preliminary data.</text>
</comment>
<keyword evidence="3" id="KW-0689">Ribosomal protein</keyword>
<dbReference type="EMBL" id="CALNXK010000148">
    <property type="protein sequence ID" value="CAH3169074.1"/>
    <property type="molecule type" value="Genomic_DNA"/>
</dbReference>
<dbReference type="PANTHER" id="PTHR13362">
    <property type="entry name" value="MITOCHONDRIAL RIBOSOMAL PROTEIN S33"/>
    <property type="match status" value="1"/>
</dbReference>
<keyword evidence="4" id="KW-0496">Mitochondrion</keyword>
<proteinExistence type="inferred from homology"/>
<evidence type="ECO:0000256" key="3">
    <source>
        <dbReference type="ARBA" id="ARBA00022980"/>
    </source>
</evidence>
<reference evidence="7 8" key="1">
    <citation type="submission" date="2022-05" db="EMBL/GenBank/DDBJ databases">
        <authorList>
            <consortium name="Genoscope - CEA"/>
            <person name="William W."/>
        </authorList>
    </citation>
    <scope>NUCLEOTIDE SEQUENCE [LARGE SCALE GENOMIC DNA]</scope>
</reference>
<comment type="similarity">
    <text evidence="2">Belongs to the mitochondrion-specific ribosomal protein mS33 family.</text>
</comment>
<dbReference type="InterPro" id="IPR013219">
    <property type="entry name" value="Ribosomal_mS33"/>
</dbReference>
<evidence type="ECO:0000256" key="4">
    <source>
        <dbReference type="ARBA" id="ARBA00023128"/>
    </source>
</evidence>
<evidence type="ECO:0000256" key="6">
    <source>
        <dbReference type="ARBA" id="ARBA00035132"/>
    </source>
</evidence>
<name>A0ABN8QQY0_9CNID</name>
<accession>A0ABN8QQY0</accession>
<organism evidence="7 8">
    <name type="scientific">Porites lobata</name>
    <dbReference type="NCBI Taxonomy" id="104759"/>
    <lineage>
        <taxon>Eukaryota</taxon>
        <taxon>Metazoa</taxon>
        <taxon>Cnidaria</taxon>
        <taxon>Anthozoa</taxon>
        <taxon>Hexacorallia</taxon>
        <taxon>Scleractinia</taxon>
        <taxon>Fungiina</taxon>
        <taxon>Poritidae</taxon>
        <taxon>Porites</taxon>
    </lineage>
</organism>